<accession>A0A392S2N1</accession>
<dbReference type="CDD" id="cd01647">
    <property type="entry name" value="RT_LTR"/>
    <property type="match status" value="1"/>
</dbReference>
<dbReference type="InterPro" id="IPR000477">
    <property type="entry name" value="RT_dom"/>
</dbReference>
<sequence>MAEADKQKTAFMTDSGNYYYNVMPFGLKNAGATYQRMMNKVFRTEIGDMLEVYMDDMIVKSKEEVDHATHLRKVFEKARQCKM</sequence>
<reference evidence="2 3" key="1">
    <citation type="journal article" date="2018" name="Front. Plant Sci.">
        <title>Red Clover (Trifolium pratense) and Zigzag Clover (T. medium) - A Picture of Genomic Similarities and Differences.</title>
        <authorList>
            <person name="Dluhosova J."/>
            <person name="Istvanek J."/>
            <person name="Nedelnik J."/>
            <person name="Repkova J."/>
        </authorList>
    </citation>
    <scope>NUCLEOTIDE SEQUENCE [LARGE SCALE GENOMIC DNA]</scope>
    <source>
        <strain evidence="3">cv. 10/8</strain>
        <tissue evidence="2">Leaf</tissue>
    </source>
</reference>
<name>A0A392S2N1_9FABA</name>
<dbReference type="InterPro" id="IPR043502">
    <property type="entry name" value="DNA/RNA_pol_sf"/>
</dbReference>
<evidence type="ECO:0000313" key="3">
    <source>
        <dbReference type="Proteomes" id="UP000265520"/>
    </source>
</evidence>
<evidence type="ECO:0000313" key="2">
    <source>
        <dbReference type="EMBL" id="MCI43108.1"/>
    </source>
</evidence>
<keyword evidence="3" id="KW-1185">Reference proteome</keyword>
<dbReference type="AlphaFoldDB" id="A0A392S2N1"/>
<dbReference type="InterPro" id="IPR053134">
    <property type="entry name" value="RNA-dir_DNA_polymerase"/>
</dbReference>
<evidence type="ECO:0000259" key="1">
    <source>
        <dbReference type="Pfam" id="PF00078"/>
    </source>
</evidence>
<dbReference type="Gene3D" id="3.10.10.10">
    <property type="entry name" value="HIV Type 1 Reverse Transcriptase, subunit A, domain 1"/>
    <property type="match status" value="1"/>
</dbReference>
<dbReference type="PANTHER" id="PTHR24559">
    <property type="entry name" value="TRANSPOSON TY3-I GAG-POL POLYPROTEIN"/>
    <property type="match status" value="1"/>
</dbReference>
<dbReference type="PANTHER" id="PTHR24559:SF444">
    <property type="entry name" value="REVERSE TRANSCRIPTASE DOMAIN-CONTAINING PROTEIN"/>
    <property type="match status" value="1"/>
</dbReference>
<protein>
    <recommendedName>
        <fullName evidence="1">Reverse transcriptase domain-containing protein</fullName>
    </recommendedName>
</protein>
<dbReference type="Pfam" id="PF00078">
    <property type="entry name" value="RVT_1"/>
    <property type="match status" value="1"/>
</dbReference>
<dbReference type="Gene3D" id="3.30.70.270">
    <property type="match status" value="1"/>
</dbReference>
<dbReference type="SUPFAM" id="SSF56672">
    <property type="entry name" value="DNA/RNA polymerases"/>
    <property type="match status" value="1"/>
</dbReference>
<comment type="caution">
    <text evidence="2">The sequence shown here is derived from an EMBL/GenBank/DDBJ whole genome shotgun (WGS) entry which is preliminary data.</text>
</comment>
<dbReference type="InterPro" id="IPR043128">
    <property type="entry name" value="Rev_trsase/Diguanyl_cyclase"/>
</dbReference>
<proteinExistence type="predicted"/>
<dbReference type="EMBL" id="LXQA010313033">
    <property type="protein sequence ID" value="MCI43108.1"/>
    <property type="molecule type" value="Genomic_DNA"/>
</dbReference>
<organism evidence="2 3">
    <name type="scientific">Trifolium medium</name>
    <dbReference type="NCBI Taxonomy" id="97028"/>
    <lineage>
        <taxon>Eukaryota</taxon>
        <taxon>Viridiplantae</taxon>
        <taxon>Streptophyta</taxon>
        <taxon>Embryophyta</taxon>
        <taxon>Tracheophyta</taxon>
        <taxon>Spermatophyta</taxon>
        <taxon>Magnoliopsida</taxon>
        <taxon>eudicotyledons</taxon>
        <taxon>Gunneridae</taxon>
        <taxon>Pentapetalae</taxon>
        <taxon>rosids</taxon>
        <taxon>fabids</taxon>
        <taxon>Fabales</taxon>
        <taxon>Fabaceae</taxon>
        <taxon>Papilionoideae</taxon>
        <taxon>50 kb inversion clade</taxon>
        <taxon>NPAAA clade</taxon>
        <taxon>Hologalegina</taxon>
        <taxon>IRL clade</taxon>
        <taxon>Trifolieae</taxon>
        <taxon>Trifolium</taxon>
    </lineage>
</organism>
<feature type="non-terminal residue" evidence="2">
    <location>
        <position position="83"/>
    </location>
</feature>
<dbReference type="Proteomes" id="UP000265520">
    <property type="component" value="Unassembled WGS sequence"/>
</dbReference>
<feature type="domain" description="Reverse transcriptase" evidence="1">
    <location>
        <begin position="2"/>
        <end position="83"/>
    </location>
</feature>